<dbReference type="AlphaFoldDB" id="A0A382JU88"/>
<feature type="transmembrane region" description="Helical" evidence="1">
    <location>
        <begin position="38"/>
        <end position="60"/>
    </location>
</feature>
<accession>A0A382JU88</accession>
<evidence type="ECO:0000313" key="2">
    <source>
        <dbReference type="EMBL" id="SVC14131.1"/>
    </source>
</evidence>
<reference evidence="2" key="1">
    <citation type="submission" date="2018-05" db="EMBL/GenBank/DDBJ databases">
        <authorList>
            <person name="Lanie J.A."/>
            <person name="Ng W.-L."/>
            <person name="Kazmierczak K.M."/>
            <person name="Andrzejewski T.M."/>
            <person name="Davidsen T.M."/>
            <person name="Wayne K.J."/>
            <person name="Tettelin H."/>
            <person name="Glass J.I."/>
            <person name="Rusch D."/>
            <person name="Podicherti R."/>
            <person name="Tsui H.-C.T."/>
            <person name="Winkler M.E."/>
        </authorList>
    </citation>
    <scope>NUCLEOTIDE SEQUENCE</scope>
</reference>
<protein>
    <submittedName>
        <fullName evidence="2">Uncharacterized protein</fullName>
    </submittedName>
</protein>
<dbReference type="EMBL" id="UINC01075694">
    <property type="protein sequence ID" value="SVC14131.1"/>
    <property type="molecule type" value="Genomic_DNA"/>
</dbReference>
<feature type="transmembrane region" description="Helical" evidence="1">
    <location>
        <begin position="7"/>
        <end position="26"/>
    </location>
</feature>
<proteinExistence type="predicted"/>
<keyword evidence="1" id="KW-1133">Transmembrane helix</keyword>
<name>A0A382JU88_9ZZZZ</name>
<organism evidence="2">
    <name type="scientific">marine metagenome</name>
    <dbReference type="NCBI Taxonomy" id="408172"/>
    <lineage>
        <taxon>unclassified sequences</taxon>
        <taxon>metagenomes</taxon>
        <taxon>ecological metagenomes</taxon>
    </lineage>
</organism>
<gene>
    <name evidence="2" type="ORF">METZ01_LOCUS266985</name>
</gene>
<sequence length="62" mass="6958">MIEIFDGNLIALSFGISALVLALLLWSDKNFLLDDFMFIESIRGLLYTYGIISILATALIKF</sequence>
<evidence type="ECO:0000256" key="1">
    <source>
        <dbReference type="SAM" id="Phobius"/>
    </source>
</evidence>
<keyword evidence="1" id="KW-0472">Membrane</keyword>
<feature type="non-terminal residue" evidence="2">
    <location>
        <position position="62"/>
    </location>
</feature>
<keyword evidence="1" id="KW-0812">Transmembrane</keyword>